<dbReference type="EMBL" id="JAPDFL010000002">
    <property type="protein sequence ID" value="MCW1934889.1"/>
    <property type="molecule type" value="Genomic_DNA"/>
</dbReference>
<gene>
    <name evidence="6" type="ORF">OKW52_22215</name>
</gene>
<evidence type="ECO:0000313" key="7">
    <source>
        <dbReference type="Proteomes" id="UP001208938"/>
    </source>
</evidence>
<reference evidence="6 7" key="1">
    <citation type="submission" date="2022-10" db="EMBL/GenBank/DDBJ databases">
        <title>Pararhodobacter sp. nov., isolated from marine algae.</title>
        <authorList>
            <person name="Choi B.J."/>
            <person name="Kim J.M."/>
            <person name="Lee J.K."/>
            <person name="Choi D.G."/>
            <person name="Jeon C.O."/>
        </authorList>
    </citation>
    <scope>NUCLEOTIDE SEQUENCE [LARGE SCALE GENOMIC DNA]</scope>
    <source>
        <strain evidence="6 7">ZQ420</strain>
    </source>
</reference>
<evidence type="ECO:0000256" key="4">
    <source>
        <dbReference type="ARBA" id="ARBA00023136"/>
    </source>
</evidence>
<keyword evidence="7" id="KW-1185">Reference proteome</keyword>
<organism evidence="6 7">
    <name type="scientific">Pararhodobacter zhoushanensis</name>
    <dbReference type="NCBI Taxonomy" id="2479545"/>
    <lineage>
        <taxon>Bacteria</taxon>
        <taxon>Pseudomonadati</taxon>
        <taxon>Pseudomonadota</taxon>
        <taxon>Alphaproteobacteria</taxon>
        <taxon>Rhodobacterales</taxon>
        <taxon>Paracoccaceae</taxon>
        <taxon>Pararhodobacter</taxon>
    </lineage>
</organism>
<dbReference type="RefSeq" id="WP_264507777.1">
    <property type="nucleotide sequence ID" value="NZ_JAPDFL010000002.1"/>
</dbReference>
<comment type="caution">
    <text evidence="6">The sequence shown here is derived from an EMBL/GenBank/DDBJ whole genome shotgun (WGS) entry which is preliminary data.</text>
</comment>
<accession>A0ABT3H508</accession>
<keyword evidence="2 5" id="KW-0812">Transmembrane</keyword>
<sequence length="71" mass="7945">MRIDRLFIGLGKAVAVCMLLLWSLVPIAFVVISSFKPGREIFAVPPRHLFTPTLEHYAALWSRWGCSLTGS</sequence>
<evidence type="ECO:0000256" key="5">
    <source>
        <dbReference type="SAM" id="Phobius"/>
    </source>
</evidence>
<evidence type="ECO:0000256" key="2">
    <source>
        <dbReference type="ARBA" id="ARBA00022692"/>
    </source>
</evidence>
<feature type="transmembrane region" description="Helical" evidence="5">
    <location>
        <begin position="6"/>
        <end position="32"/>
    </location>
</feature>
<dbReference type="Proteomes" id="UP001208938">
    <property type="component" value="Unassembled WGS sequence"/>
</dbReference>
<name>A0ABT3H508_9RHOB</name>
<evidence type="ECO:0000256" key="3">
    <source>
        <dbReference type="ARBA" id="ARBA00022989"/>
    </source>
</evidence>
<dbReference type="InterPro" id="IPR035906">
    <property type="entry name" value="MetI-like_sf"/>
</dbReference>
<keyword evidence="4 5" id="KW-0472">Membrane</keyword>
<protein>
    <submittedName>
        <fullName evidence="6">Uncharacterized protein</fullName>
    </submittedName>
</protein>
<evidence type="ECO:0000313" key="6">
    <source>
        <dbReference type="EMBL" id="MCW1934889.1"/>
    </source>
</evidence>
<dbReference type="SUPFAM" id="SSF161098">
    <property type="entry name" value="MetI-like"/>
    <property type="match status" value="1"/>
</dbReference>
<comment type="subcellular location">
    <subcellularLocation>
        <location evidence="1">Membrane</location>
        <topology evidence="1">Multi-pass membrane protein</topology>
    </subcellularLocation>
</comment>
<proteinExistence type="predicted"/>
<evidence type="ECO:0000256" key="1">
    <source>
        <dbReference type="ARBA" id="ARBA00004141"/>
    </source>
</evidence>
<keyword evidence="3 5" id="KW-1133">Transmembrane helix</keyword>